<proteinExistence type="predicted"/>
<dbReference type="InterPro" id="IPR002048">
    <property type="entry name" value="EF_hand_dom"/>
</dbReference>
<evidence type="ECO:0000256" key="9">
    <source>
        <dbReference type="SAM" id="MobiDB-lite"/>
    </source>
</evidence>
<evidence type="ECO:0000256" key="6">
    <source>
        <dbReference type="ARBA" id="ARBA00022989"/>
    </source>
</evidence>
<dbReference type="PROSITE" id="PS00018">
    <property type="entry name" value="EF_HAND_1"/>
    <property type="match status" value="1"/>
</dbReference>
<dbReference type="SUPFAM" id="SSF47473">
    <property type="entry name" value="EF-hand"/>
    <property type="match status" value="1"/>
</dbReference>
<dbReference type="InterPro" id="IPR018108">
    <property type="entry name" value="MCP_transmembrane"/>
</dbReference>
<feature type="region of interest" description="Disordered" evidence="9">
    <location>
        <begin position="654"/>
        <end position="681"/>
    </location>
</feature>
<dbReference type="CDD" id="cd00038">
    <property type="entry name" value="CAP_ED"/>
    <property type="match status" value="2"/>
</dbReference>
<evidence type="ECO:0000256" key="2">
    <source>
        <dbReference type="ARBA" id="ARBA00022448"/>
    </source>
</evidence>
<feature type="repeat" description="Solcar" evidence="8">
    <location>
        <begin position="976"/>
        <end position="1063"/>
    </location>
</feature>
<comment type="caution">
    <text evidence="13">The sequence shown here is derived from an EMBL/GenBank/DDBJ whole genome shotgun (WGS) entry which is preliminary data.</text>
</comment>
<reference evidence="13 14" key="1">
    <citation type="journal article" date="2018" name="Mol. Biol. Evol.">
        <title>Analysis of the draft genome of the red seaweed Gracilariopsis chorda provides insights into genome size evolution in Rhodophyta.</title>
        <authorList>
            <person name="Lee J."/>
            <person name="Yang E.C."/>
            <person name="Graf L."/>
            <person name="Yang J.H."/>
            <person name="Qiu H."/>
            <person name="Zel Zion U."/>
            <person name="Chan C.X."/>
            <person name="Stephens T.G."/>
            <person name="Weber A.P.M."/>
            <person name="Boo G.H."/>
            <person name="Boo S.M."/>
            <person name="Kim K.M."/>
            <person name="Shin Y."/>
            <person name="Jung M."/>
            <person name="Lee S.J."/>
            <person name="Yim H.S."/>
            <person name="Lee J.H."/>
            <person name="Bhattacharya D."/>
            <person name="Yoon H.S."/>
        </authorList>
    </citation>
    <scope>NUCLEOTIDE SEQUENCE [LARGE SCALE GENOMIC DNA]</scope>
    <source>
        <strain evidence="13 14">SKKU-2015</strain>
        <tissue evidence="13">Whole body</tissue>
    </source>
</reference>
<name>A0A2V3IUG4_9FLOR</name>
<dbReference type="PROSITE" id="PS50042">
    <property type="entry name" value="CNMP_BINDING_3"/>
    <property type="match status" value="2"/>
</dbReference>
<dbReference type="InterPro" id="IPR018247">
    <property type="entry name" value="EF_Hand_1_Ca_BS"/>
</dbReference>
<dbReference type="PROSITE" id="PS00889">
    <property type="entry name" value="CNMP_BINDING_2"/>
    <property type="match status" value="1"/>
</dbReference>
<dbReference type="EMBL" id="NBIV01000062">
    <property type="protein sequence ID" value="PXF45357.1"/>
    <property type="molecule type" value="Genomic_DNA"/>
</dbReference>
<keyword evidence="4" id="KW-0677">Repeat</keyword>
<evidence type="ECO:0000256" key="4">
    <source>
        <dbReference type="ARBA" id="ARBA00022737"/>
    </source>
</evidence>
<protein>
    <submittedName>
        <fullName evidence="13">Mitochondrial adenine nucleotide transporter ADNT1</fullName>
    </submittedName>
</protein>
<evidence type="ECO:0000256" key="1">
    <source>
        <dbReference type="ARBA" id="ARBA00004448"/>
    </source>
</evidence>
<evidence type="ECO:0000313" key="13">
    <source>
        <dbReference type="EMBL" id="PXF45357.1"/>
    </source>
</evidence>
<dbReference type="SUPFAM" id="SSF51206">
    <property type="entry name" value="cAMP-binding domain-like"/>
    <property type="match status" value="2"/>
</dbReference>
<dbReference type="InterPro" id="IPR038765">
    <property type="entry name" value="Papain-like_cys_pep_sf"/>
</dbReference>
<dbReference type="GO" id="GO:0005743">
    <property type="term" value="C:mitochondrial inner membrane"/>
    <property type="evidence" value="ECO:0007669"/>
    <property type="project" value="UniProtKB-SubCell"/>
</dbReference>
<dbReference type="Gene3D" id="3.90.1720.10">
    <property type="entry name" value="endopeptidase domain like (from Nostoc punctiforme)"/>
    <property type="match status" value="1"/>
</dbReference>
<dbReference type="InterPro" id="IPR002067">
    <property type="entry name" value="MCP"/>
</dbReference>
<feature type="transmembrane region" description="Helical" evidence="10">
    <location>
        <begin position="979"/>
        <end position="1002"/>
    </location>
</feature>
<keyword evidence="7 8" id="KW-0472">Membrane</keyword>
<organism evidence="13 14">
    <name type="scientific">Gracilariopsis chorda</name>
    <dbReference type="NCBI Taxonomy" id="448386"/>
    <lineage>
        <taxon>Eukaryota</taxon>
        <taxon>Rhodophyta</taxon>
        <taxon>Florideophyceae</taxon>
        <taxon>Rhodymeniophycidae</taxon>
        <taxon>Gracilariales</taxon>
        <taxon>Gracilariaceae</taxon>
        <taxon>Gracilariopsis</taxon>
    </lineage>
</organism>
<dbReference type="InterPro" id="IPR000595">
    <property type="entry name" value="cNMP-bd_dom"/>
</dbReference>
<keyword evidence="6 10" id="KW-1133">Transmembrane helix</keyword>
<dbReference type="InterPro" id="IPR014710">
    <property type="entry name" value="RmlC-like_jellyroll"/>
</dbReference>
<accession>A0A2V3IUG4</accession>
<dbReference type="PRINTS" id="PR00926">
    <property type="entry name" value="MITOCARRIER"/>
</dbReference>
<evidence type="ECO:0000256" key="5">
    <source>
        <dbReference type="ARBA" id="ARBA00022837"/>
    </source>
</evidence>
<dbReference type="Gene3D" id="1.50.40.10">
    <property type="entry name" value="Mitochondrial carrier domain"/>
    <property type="match status" value="1"/>
</dbReference>
<feature type="domain" description="Cyclic nucleotide-binding" evidence="11">
    <location>
        <begin position="348"/>
        <end position="446"/>
    </location>
</feature>
<evidence type="ECO:0000259" key="11">
    <source>
        <dbReference type="PROSITE" id="PS50042"/>
    </source>
</evidence>
<feature type="region of interest" description="Disordered" evidence="9">
    <location>
        <begin position="1"/>
        <end position="31"/>
    </location>
</feature>
<dbReference type="Gene3D" id="2.60.120.10">
    <property type="entry name" value="Jelly Rolls"/>
    <property type="match status" value="2"/>
</dbReference>
<evidence type="ECO:0000313" key="14">
    <source>
        <dbReference type="Proteomes" id="UP000247409"/>
    </source>
</evidence>
<dbReference type="OrthoDB" id="270584at2759"/>
<comment type="subcellular location">
    <subcellularLocation>
        <location evidence="1">Mitochondrion inner membrane</location>
        <topology evidence="1">Multi-pass membrane protein</topology>
    </subcellularLocation>
</comment>
<keyword evidence="3 8" id="KW-0812">Transmembrane</keyword>
<feature type="domain" description="EF-hand" evidence="12">
    <location>
        <begin position="705"/>
        <end position="740"/>
    </location>
</feature>
<dbReference type="InterPro" id="IPR011992">
    <property type="entry name" value="EF-hand-dom_pair"/>
</dbReference>
<keyword evidence="2" id="KW-0813">Transport</keyword>
<keyword evidence="5" id="KW-0106">Calcium</keyword>
<evidence type="ECO:0000256" key="7">
    <source>
        <dbReference type="ARBA" id="ARBA00023136"/>
    </source>
</evidence>
<feature type="compositionally biased region" description="Polar residues" evidence="9">
    <location>
        <begin position="15"/>
        <end position="28"/>
    </location>
</feature>
<dbReference type="InterPro" id="IPR024453">
    <property type="entry name" value="Peptidase_C92"/>
</dbReference>
<dbReference type="Pfam" id="PF00153">
    <property type="entry name" value="Mito_carr"/>
    <property type="match status" value="3"/>
</dbReference>
<evidence type="ECO:0000256" key="3">
    <source>
        <dbReference type="ARBA" id="ARBA00022692"/>
    </source>
</evidence>
<dbReference type="InterPro" id="IPR018488">
    <property type="entry name" value="cNMP-bd_CS"/>
</dbReference>
<dbReference type="Pfam" id="PF00027">
    <property type="entry name" value="cNMP_binding"/>
    <property type="match status" value="2"/>
</dbReference>
<dbReference type="STRING" id="448386.A0A2V3IUG4"/>
<dbReference type="Proteomes" id="UP000247409">
    <property type="component" value="Unassembled WGS sequence"/>
</dbReference>
<dbReference type="SMART" id="SM00100">
    <property type="entry name" value="cNMP"/>
    <property type="match status" value="2"/>
</dbReference>
<dbReference type="InterPro" id="IPR023395">
    <property type="entry name" value="MCP_dom_sf"/>
</dbReference>
<dbReference type="PROSITE" id="PS50920">
    <property type="entry name" value="SOLCAR"/>
    <property type="match status" value="2"/>
</dbReference>
<dbReference type="InterPro" id="IPR018490">
    <property type="entry name" value="cNMP-bd_dom_sf"/>
</dbReference>
<dbReference type="Gene3D" id="1.10.238.10">
    <property type="entry name" value="EF-hand"/>
    <property type="match status" value="1"/>
</dbReference>
<feature type="compositionally biased region" description="Polar residues" evidence="9">
    <location>
        <begin position="662"/>
        <end position="680"/>
    </location>
</feature>
<dbReference type="Pfam" id="PF05708">
    <property type="entry name" value="Peptidase_C92"/>
    <property type="match status" value="1"/>
</dbReference>
<evidence type="ECO:0000256" key="10">
    <source>
        <dbReference type="SAM" id="Phobius"/>
    </source>
</evidence>
<gene>
    <name evidence="13" type="ORF">BWQ96_04877</name>
</gene>
<dbReference type="PROSITE" id="PS50222">
    <property type="entry name" value="EF_HAND_2"/>
    <property type="match status" value="1"/>
</dbReference>
<dbReference type="SUPFAM" id="SSF54001">
    <property type="entry name" value="Cysteine proteinases"/>
    <property type="match status" value="1"/>
</dbReference>
<evidence type="ECO:0000259" key="12">
    <source>
        <dbReference type="PROSITE" id="PS50222"/>
    </source>
</evidence>
<feature type="domain" description="Cyclic nucleotide-binding" evidence="11">
    <location>
        <begin position="465"/>
        <end position="589"/>
    </location>
</feature>
<feature type="region of interest" description="Disordered" evidence="9">
    <location>
        <begin position="304"/>
        <end position="326"/>
    </location>
</feature>
<sequence length="1188" mass="132656">MNQTSATPEPHFSDHQQPNTSNDSTHSANELLLPPGLDSGDIVLFNRRCTSMPLAGAVLCKMSKLFSNSQWDHVGIVIRHPATGELLFLEADFGGVKLRSLSERVRRSKSNEIAIRQLSIVRNSSMREKFYAFAQEMVGRPYEIGTGSVMVRISDPVAKKEKEYLNALIIEKQTIVNDIDTELETASVSMFQKRILLGERDRVTAEIYRLKKRLDPQFEATSVEETQPLSSPQVSTKYKGDLSRVFCSELVAAAYQRVDLIGAYPPPFYYSPKDFSSEDASIPGVMLLNNVKLSAEKYLRRSARTSRDSLNRQKSFSGVYDGEKPSRDQRNLIRDALKRTPLYSQVPDEYKRSQLVKSFRARVVEPGDVVFEQGDYGDRFYIVASGEVERWHSRGEQAPILLSTLGSRTSFGLTGFSFNNVARVATLRAKQRTLLWELDRPTFERFKDASGDTQSIISAADRRLLRRHLQEHFLFKRLDKIGPNELKPFFLVKFRAGENVFEQGDTGDNMYLIKSGELERHTWNPKRRRIGENDTEVVSDDQGARVKTLHKGQSFGELSLMYNAPRAATIRARTDSECWAISAAAYHRLNLGGGNQHLRTVFKNNASIEKDGEPYMTKDDLLRFIGIHAFPEQDRERLAGLLVSLIASNRAKDPITTRSRKNGNNPSTLRSLNSGGNEDSTGGEANHDILLSFWEFCRFDIVINNPDADMEVAFRRSDQSNTGFISLDDMEELLLEYADYDVRARNMLSGDDSTLRSVFGRDGTRTLSMKDFNDVSKDILPPLFREDIHRIREHFINADAVGSATSSERDVEEIPYLGPYAAPTLLGSQFVGAKAIPVASRSILQTHSTYPPNLPAWMTTVHWSDWLTLCLTGVISRTAVAPLERVKMLMQTGDRSQYSKGWISSLRQMVAEDTGIRRALFRQNGANILRTVPSTIIQTALVTRLATSPEAISWVNASGGALGEDMPSAVTSSAGNRTILALFAGGVAGMVSQTATYPFDFVRARLAMQRKGFEPYRGAFHGINEAIRMEGMRSIYRGLFPTLVGSFSFVGITLAVYETCLLPILPRRNGDPTNTPTPGGLVAAGIMANMTSQVATYPIDTCRRRMQVAGFDQRGTLQSTGFLNAWKDIGRQLGWRGYFRGALPNAFKIAPSTAVSLLVYERLRPRLDAAEGAAGNLFSQSSPHVRSR</sequence>
<feature type="transmembrane region" description="Helical" evidence="10">
    <location>
        <begin position="1038"/>
        <end position="1057"/>
    </location>
</feature>
<dbReference type="GO" id="GO:0055085">
    <property type="term" value="P:transmembrane transport"/>
    <property type="evidence" value="ECO:0007669"/>
    <property type="project" value="InterPro"/>
</dbReference>
<dbReference type="AlphaFoldDB" id="A0A2V3IUG4"/>
<evidence type="ECO:0000256" key="8">
    <source>
        <dbReference type="PROSITE-ProRule" id="PRU00282"/>
    </source>
</evidence>
<dbReference type="PANTHER" id="PTHR24089">
    <property type="entry name" value="SOLUTE CARRIER FAMILY 25"/>
    <property type="match status" value="1"/>
</dbReference>
<feature type="repeat" description="Solcar" evidence="8">
    <location>
        <begin position="1076"/>
        <end position="1166"/>
    </location>
</feature>
<dbReference type="GO" id="GO:0005509">
    <property type="term" value="F:calcium ion binding"/>
    <property type="evidence" value="ECO:0007669"/>
    <property type="project" value="InterPro"/>
</dbReference>
<dbReference type="SUPFAM" id="SSF103506">
    <property type="entry name" value="Mitochondrial carrier"/>
    <property type="match status" value="1"/>
</dbReference>
<keyword evidence="14" id="KW-1185">Reference proteome</keyword>